<organism evidence="1 2">
    <name type="scientific">Novipirellula rosea</name>
    <dbReference type="NCBI Taxonomy" id="1031540"/>
    <lineage>
        <taxon>Bacteria</taxon>
        <taxon>Pseudomonadati</taxon>
        <taxon>Planctomycetota</taxon>
        <taxon>Planctomycetia</taxon>
        <taxon>Pirellulales</taxon>
        <taxon>Pirellulaceae</taxon>
        <taxon>Novipirellula</taxon>
    </lineage>
</organism>
<protein>
    <submittedName>
        <fullName evidence="1">Uncharacterized protein</fullName>
    </submittedName>
</protein>
<sequence length="48" mass="5376">MEPGQLLNELERRQDEVLLELDALDAKLTAVLRGLGVSLDDEIDQELV</sequence>
<evidence type="ECO:0000313" key="2">
    <source>
        <dbReference type="Proteomes" id="UP001500840"/>
    </source>
</evidence>
<name>A0ABP8MG39_9BACT</name>
<dbReference type="Proteomes" id="UP001500840">
    <property type="component" value="Unassembled WGS sequence"/>
</dbReference>
<reference evidence="2" key="1">
    <citation type="journal article" date="2019" name="Int. J. Syst. Evol. Microbiol.">
        <title>The Global Catalogue of Microorganisms (GCM) 10K type strain sequencing project: providing services to taxonomists for standard genome sequencing and annotation.</title>
        <authorList>
            <consortium name="The Broad Institute Genomics Platform"/>
            <consortium name="The Broad Institute Genome Sequencing Center for Infectious Disease"/>
            <person name="Wu L."/>
            <person name="Ma J."/>
        </authorList>
    </citation>
    <scope>NUCLEOTIDE SEQUENCE [LARGE SCALE GENOMIC DNA]</scope>
    <source>
        <strain evidence="2">JCM 17759</strain>
    </source>
</reference>
<gene>
    <name evidence="1" type="ORF">GCM10023156_12610</name>
</gene>
<comment type="caution">
    <text evidence="1">The sequence shown here is derived from an EMBL/GenBank/DDBJ whole genome shotgun (WGS) entry which is preliminary data.</text>
</comment>
<evidence type="ECO:0000313" key="1">
    <source>
        <dbReference type="EMBL" id="GAA4448873.1"/>
    </source>
</evidence>
<dbReference type="EMBL" id="BAABGA010000017">
    <property type="protein sequence ID" value="GAA4448873.1"/>
    <property type="molecule type" value="Genomic_DNA"/>
</dbReference>
<proteinExistence type="predicted"/>
<keyword evidence="2" id="KW-1185">Reference proteome</keyword>
<accession>A0ABP8MG39</accession>